<dbReference type="InterPro" id="IPR036280">
    <property type="entry name" value="Multihaem_cyt_sf"/>
</dbReference>
<proteinExistence type="predicted"/>
<dbReference type="Gene3D" id="1.10.1130.10">
    <property type="entry name" value="Flavocytochrome C3, Chain A"/>
    <property type="match status" value="1"/>
</dbReference>
<dbReference type="AlphaFoldDB" id="X0ZYL4"/>
<organism evidence="2">
    <name type="scientific">marine sediment metagenome</name>
    <dbReference type="NCBI Taxonomy" id="412755"/>
    <lineage>
        <taxon>unclassified sequences</taxon>
        <taxon>metagenomes</taxon>
        <taxon>ecological metagenomes</taxon>
    </lineage>
</organism>
<dbReference type="InterPro" id="IPR023155">
    <property type="entry name" value="Cyt_c-552/4"/>
</dbReference>
<evidence type="ECO:0000259" key="1">
    <source>
        <dbReference type="Pfam" id="PF13435"/>
    </source>
</evidence>
<gene>
    <name evidence="2" type="ORF">S01H1_77902</name>
</gene>
<sequence>VLGDFDEASFTHFGVTSRFYQRNGGFFVQTEGPDGQLAEFEILYTFGVENLQQYLIGLPGGRLQALGIAWDTRPTEQDGGRWFHLYPDEQIAPGDPLHWTGRYQVWNAMCAECHSTNLEERYDPDSDSYATTWDEIDVSCETCHGPGEAHVEWAEEAKRLGIPASGDHRLRVDFKTGDSRYEVDVCAPCHSRRHLVSGEDRTGRPFLDDFMPVTLREGLYHADGQVLEEVYV</sequence>
<feature type="domain" description="Cytochrome c-552/4" evidence="1">
    <location>
        <begin position="107"/>
        <end position="145"/>
    </location>
</feature>
<comment type="caution">
    <text evidence="2">The sequence shown here is derived from an EMBL/GenBank/DDBJ whole genome shotgun (WGS) entry which is preliminary data.</text>
</comment>
<dbReference type="SUPFAM" id="SSF48695">
    <property type="entry name" value="Multiheme cytochromes"/>
    <property type="match status" value="1"/>
</dbReference>
<dbReference type="Pfam" id="PF13435">
    <property type="entry name" value="Cytochrome_C554"/>
    <property type="match status" value="1"/>
</dbReference>
<name>X0ZYL4_9ZZZZ</name>
<reference evidence="2" key="1">
    <citation type="journal article" date="2014" name="Front. Microbiol.">
        <title>High frequency of phylogenetically diverse reductive dehalogenase-homologous genes in deep subseafloor sedimentary metagenomes.</title>
        <authorList>
            <person name="Kawai M."/>
            <person name="Futagami T."/>
            <person name="Toyoda A."/>
            <person name="Takaki Y."/>
            <person name="Nishi S."/>
            <person name="Hori S."/>
            <person name="Arai W."/>
            <person name="Tsubouchi T."/>
            <person name="Morono Y."/>
            <person name="Uchiyama I."/>
            <person name="Ito T."/>
            <person name="Fujiyama A."/>
            <person name="Inagaki F."/>
            <person name="Takami H."/>
        </authorList>
    </citation>
    <scope>NUCLEOTIDE SEQUENCE</scope>
    <source>
        <strain evidence="2">Expedition CK06-06</strain>
    </source>
</reference>
<protein>
    <recommendedName>
        <fullName evidence="1">Cytochrome c-552/4 domain-containing protein</fullName>
    </recommendedName>
</protein>
<feature type="non-terminal residue" evidence="2">
    <location>
        <position position="1"/>
    </location>
</feature>
<feature type="non-terminal residue" evidence="2">
    <location>
        <position position="232"/>
    </location>
</feature>
<dbReference type="EMBL" id="BARS01052392">
    <property type="protein sequence ID" value="GAG53131.1"/>
    <property type="molecule type" value="Genomic_DNA"/>
</dbReference>
<accession>X0ZYL4</accession>
<evidence type="ECO:0000313" key="2">
    <source>
        <dbReference type="EMBL" id="GAG53131.1"/>
    </source>
</evidence>